<comment type="similarity">
    <text evidence="7">Belongs to the exonuclease superfamily. TREX family.</text>
</comment>
<dbReference type="Proteomes" id="UP000683360">
    <property type="component" value="Unassembled WGS sequence"/>
</dbReference>
<name>A0A8S3S0Y3_MYTED</name>
<sequence length="932" mass="105131">MPSRKKNGRFLKNCQAETYNNRLDNISRPDLSTTDFDTPSTLDFDTTFTPDFDTTFTPDFDTSFTPGSFQHDHTYQSSASFDEINEFYFSGKLKPIGYTRHVIDIQTFFDNMRCSRCDITLKLKDGIGILPAGLCGHLIVRCYNCNDFVRVAMGKTHNASHGPRIFDVNTKLATGMYHSGIGPIQLNNLFTSLNLPNVSESLIRRRCEEVGPILENIAQQSVDNALFEEGLLTKTCNLQADNDSDAIHAIASGSETATSSSGIASTDNTNPVCGPISVTGITASADGAYQRRGSGRCYNSLSGTASMIGKKTGKVVGYSARYKRCRKCDVAKFKKRLPTKHKCRKNWCGSAKSMEPDMIVEILKDAKKKDTPVITLIGDDDCTAFNRARCEVDSCLEKVSDINHVKKNISNRLHKIKGKYKELSVKTITALIKSFSFMLAQNKGDSDRIKNSLPSVVLHQFGNHDGCGDWCQMKNKPTAKHRNLPWGADLKDENLKKDLLKVFTDLDPGKMSKLDSSNPNESFNNTVRSKAPKDKHYSESGSLAHRLSAAVCQKNEGYKYVAQVHEELGLSPGIATTVTAAIRDKDVNRKRTVAKTKEFKLQRLKLKSQRSSETRSHEIREGDTYCSNVIADAEEPDLTVIPGPSEDNCEHIEKVVVFYDLETTGLSRQSSITQISAVCEEQEFNRYATPTQEISEDACRVTGLKFNTATNELLYNDEPVSHKHPQQVLLDFIQFLMSLCASDKHIVLAAHNNRRFDSIILFNQLKFYKLWNHFSRYIVGFCDTLPFFKMLYPEFENYKQEYIAQKLLNEAYSAHNALDDCRMLMSLVKKTEKIDVLLSDYFYSSHQVTFQGVQPNKESLEHLLRNKVLSRTIFKKLEDSTLTYNHLKISYHRDGFDGLFYLLSEKTGSGKARISNNRRVIQKIADFFSNEE</sequence>
<keyword evidence="4" id="KW-0378">Hydrolase</keyword>
<evidence type="ECO:0000256" key="3">
    <source>
        <dbReference type="ARBA" id="ARBA00022723"/>
    </source>
</evidence>
<dbReference type="OrthoDB" id="6100347at2759"/>
<dbReference type="InterPro" id="IPR049012">
    <property type="entry name" value="Mutator_transp_dom"/>
</dbReference>
<evidence type="ECO:0000256" key="7">
    <source>
        <dbReference type="ARBA" id="ARBA00025769"/>
    </source>
</evidence>
<evidence type="ECO:0000313" key="10">
    <source>
        <dbReference type="EMBL" id="CAG2212611.1"/>
    </source>
</evidence>
<dbReference type="InterPro" id="IPR036397">
    <property type="entry name" value="RNaseH_sf"/>
</dbReference>
<dbReference type="CDD" id="cd06127">
    <property type="entry name" value="DEDDh"/>
    <property type="match status" value="1"/>
</dbReference>
<keyword evidence="11" id="KW-1185">Reference proteome</keyword>
<dbReference type="GO" id="GO:0008296">
    <property type="term" value="F:3'-5'-DNA exonuclease activity"/>
    <property type="evidence" value="ECO:0007669"/>
    <property type="project" value="TreeGrafter"/>
</dbReference>
<evidence type="ECO:0000256" key="1">
    <source>
        <dbReference type="ARBA" id="ARBA00001946"/>
    </source>
</evidence>
<feature type="compositionally biased region" description="Polar residues" evidence="8">
    <location>
        <begin position="514"/>
        <end position="528"/>
    </location>
</feature>
<evidence type="ECO:0000256" key="6">
    <source>
        <dbReference type="ARBA" id="ARBA00022842"/>
    </source>
</evidence>
<dbReference type="InterPro" id="IPR013520">
    <property type="entry name" value="Ribonucl_H"/>
</dbReference>
<reference evidence="10" key="1">
    <citation type="submission" date="2021-03" db="EMBL/GenBank/DDBJ databases">
        <authorList>
            <person name="Bekaert M."/>
        </authorList>
    </citation>
    <scope>NUCLEOTIDE SEQUENCE</scope>
</reference>
<dbReference type="GO" id="GO:0046872">
    <property type="term" value="F:metal ion binding"/>
    <property type="evidence" value="ECO:0007669"/>
    <property type="project" value="UniProtKB-KW"/>
</dbReference>
<dbReference type="InterPro" id="IPR057617">
    <property type="entry name" value="PML_C"/>
</dbReference>
<dbReference type="InterPro" id="IPR040393">
    <property type="entry name" value="TREX1/2"/>
</dbReference>
<dbReference type="InterPro" id="IPR012337">
    <property type="entry name" value="RNaseH-like_sf"/>
</dbReference>
<keyword evidence="3" id="KW-0479">Metal-binding</keyword>
<gene>
    <name evidence="10" type="ORF">MEDL_26578</name>
</gene>
<feature type="region of interest" description="Disordered" evidence="8">
    <location>
        <begin position="510"/>
        <end position="540"/>
    </location>
</feature>
<evidence type="ECO:0000256" key="8">
    <source>
        <dbReference type="SAM" id="MobiDB-lite"/>
    </source>
</evidence>
<proteinExistence type="inferred from homology"/>
<dbReference type="GO" id="GO:0005737">
    <property type="term" value="C:cytoplasm"/>
    <property type="evidence" value="ECO:0007669"/>
    <property type="project" value="TreeGrafter"/>
</dbReference>
<keyword evidence="5" id="KW-0269">Exonuclease</keyword>
<dbReference type="Pfam" id="PF20700">
    <property type="entry name" value="Mutator"/>
    <property type="match status" value="2"/>
</dbReference>
<dbReference type="PANTHER" id="PTHR13058">
    <property type="entry name" value="THREE PRIME REPAIR EXONUCLEASE 1, 2"/>
    <property type="match status" value="1"/>
</dbReference>
<comment type="caution">
    <text evidence="10">The sequence shown here is derived from an EMBL/GenBank/DDBJ whole genome shotgun (WGS) entry which is preliminary data.</text>
</comment>
<dbReference type="SUPFAM" id="SSF53098">
    <property type="entry name" value="Ribonuclease H-like"/>
    <property type="match status" value="1"/>
</dbReference>
<dbReference type="PANTHER" id="PTHR13058:SF22">
    <property type="entry name" value="EXODEOXYRIBONUCLEASE III"/>
    <property type="match status" value="1"/>
</dbReference>
<accession>A0A8S3S0Y3</accession>
<protein>
    <recommendedName>
        <fullName evidence="9">Exonuclease domain-containing protein</fullName>
    </recommendedName>
</protein>
<dbReference type="GO" id="GO:0006308">
    <property type="term" value="P:DNA catabolic process"/>
    <property type="evidence" value="ECO:0007669"/>
    <property type="project" value="TreeGrafter"/>
</dbReference>
<dbReference type="Pfam" id="PF25244">
    <property type="entry name" value="PML_C"/>
    <property type="match status" value="1"/>
</dbReference>
<feature type="domain" description="Exonuclease" evidence="9">
    <location>
        <begin position="655"/>
        <end position="837"/>
    </location>
</feature>
<evidence type="ECO:0000313" key="11">
    <source>
        <dbReference type="Proteomes" id="UP000683360"/>
    </source>
</evidence>
<keyword evidence="2" id="KW-0540">Nuclease</keyword>
<dbReference type="Gene3D" id="3.30.420.10">
    <property type="entry name" value="Ribonuclease H-like superfamily/Ribonuclease H"/>
    <property type="match status" value="1"/>
</dbReference>
<keyword evidence="6" id="KW-0460">Magnesium</keyword>
<dbReference type="GO" id="GO:0003676">
    <property type="term" value="F:nucleic acid binding"/>
    <property type="evidence" value="ECO:0007669"/>
    <property type="project" value="InterPro"/>
</dbReference>
<dbReference type="Pfam" id="PF00929">
    <property type="entry name" value="RNase_T"/>
    <property type="match status" value="1"/>
</dbReference>
<organism evidence="10 11">
    <name type="scientific">Mytilus edulis</name>
    <name type="common">Blue mussel</name>
    <dbReference type="NCBI Taxonomy" id="6550"/>
    <lineage>
        <taxon>Eukaryota</taxon>
        <taxon>Metazoa</taxon>
        <taxon>Spiralia</taxon>
        <taxon>Lophotrochozoa</taxon>
        <taxon>Mollusca</taxon>
        <taxon>Bivalvia</taxon>
        <taxon>Autobranchia</taxon>
        <taxon>Pteriomorphia</taxon>
        <taxon>Mytilida</taxon>
        <taxon>Mytiloidea</taxon>
        <taxon>Mytilidae</taxon>
        <taxon>Mytilinae</taxon>
        <taxon>Mytilus</taxon>
    </lineage>
</organism>
<evidence type="ECO:0000256" key="5">
    <source>
        <dbReference type="ARBA" id="ARBA00022839"/>
    </source>
</evidence>
<dbReference type="SMART" id="SM00479">
    <property type="entry name" value="EXOIII"/>
    <property type="match status" value="1"/>
</dbReference>
<evidence type="ECO:0000259" key="9">
    <source>
        <dbReference type="SMART" id="SM00479"/>
    </source>
</evidence>
<evidence type="ECO:0000256" key="2">
    <source>
        <dbReference type="ARBA" id="ARBA00022722"/>
    </source>
</evidence>
<comment type="cofactor">
    <cofactor evidence="1">
        <name>Mg(2+)</name>
        <dbReference type="ChEBI" id="CHEBI:18420"/>
    </cofactor>
</comment>
<dbReference type="EMBL" id="CAJPWZ010001304">
    <property type="protein sequence ID" value="CAG2212611.1"/>
    <property type="molecule type" value="Genomic_DNA"/>
</dbReference>
<dbReference type="AlphaFoldDB" id="A0A8S3S0Y3"/>
<evidence type="ECO:0000256" key="4">
    <source>
        <dbReference type="ARBA" id="ARBA00022801"/>
    </source>
</evidence>